<dbReference type="GO" id="GO:0046928">
    <property type="term" value="P:regulation of neurotransmitter secretion"/>
    <property type="evidence" value="ECO:0007669"/>
    <property type="project" value="TreeGrafter"/>
</dbReference>
<dbReference type="SMART" id="SM00239">
    <property type="entry name" value="C2"/>
    <property type="match status" value="3"/>
</dbReference>
<sequence>MYKLEIELRRGHNLAIRDRGGSSDPYVKFKLGGKEVFRSKTIHKNLNPVWDEKTTLIMDCLSEPLYVKVFDYDFALQDDFMGSAYLHLESLEQQRQIPIILALKDHQHPDQDLGTLELAVTLTPKDSPLEERQDPMVRMLLLTESLVQFKLQQQSMRLSELHRKSQLWRGIVSIALIEGRNLIPMDPNGLSDPYVKFRLGNQKYKSKVLSRTLSPQWREQFDLHLYEDSGGELEITVWDKDTGRRDDFIGRCQLDLSTLAKEHTHHMELPLEELRGYVVLLVTLTASAHVSIADLSVTPLDDPQERSEILKRYALLNSFSNLRDVGIVQVKVMRAEGLMAADVNGKSDPFCVLELNNDRLQTHTVYKNLNPEWNKVFTFNVKDIHSVLEVMVFDEDRDRSADFLGKVAIPLLQIRNGEQNSYMLKNKELTGPTKGFIYLEIDVIYNAVKAALRTVSPAEQKYMEEEPKVSKQLLQQNFNRVMRCIMVLISYGTYIKSCFEWESAQRSIISFVLFVVVVWNFELYMLPLALLLLLVWNFFFSLSGETADMTMEAMFEWEDEDEDKEVKESEHKGFMDKLYAIQDVFISVQSALDEVASYGERIKNTVNWTVPFLSWLMITALCTATVLLYLIPLRYIVLAWGVNKFTKKLRDPYRINSNELLDFLSRVPSDVQVLQYRELKVDPGQSPNKRKRTNPS</sequence>
<keyword evidence="13 16" id="KW-0472">Membrane</keyword>
<feature type="domain" description="C2" evidence="17">
    <location>
        <begin position="152"/>
        <end position="269"/>
    </location>
</feature>
<dbReference type="CDD" id="cd08376">
    <property type="entry name" value="C2B_MCTP_PRT"/>
    <property type="match status" value="1"/>
</dbReference>
<keyword evidence="9" id="KW-0256">Endoplasmic reticulum</keyword>
<evidence type="ECO:0000256" key="8">
    <source>
        <dbReference type="ARBA" id="ARBA00022753"/>
    </source>
</evidence>
<dbReference type="PRINTS" id="PR00360">
    <property type="entry name" value="C2DOMAIN"/>
</dbReference>
<protein>
    <recommendedName>
        <fullName evidence="15">Multiple C2 and transmembrane domain-containing protein 1</fullName>
    </recommendedName>
</protein>
<evidence type="ECO:0000256" key="7">
    <source>
        <dbReference type="ARBA" id="ARBA00022737"/>
    </source>
</evidence>
<evidence type="ECO:0000256" key="9">
    <source>
        <dbReference type="ARBA" id="ARBA00022824"/>
    </source>
</evidence>
<comment type="similarity">
    <text evidence="4">Belongs to the MCTP family.</text>
</comment>
<keyword evidence="10" id="KW-0106">Calcium</keyword>
<keyword evidence="11 16" id="KW-1133">Transmembrane helix</keyword>
<evidence type="ECO:0000256" key="2">
    <source>
        <dbReference type="ARBA" id="ARBA00004586"/>
    </source>
</evidence>
<feature type="transmembrane region" description="Helical" evidence="16">
    <location>
        <begin position="612"/>
        <end position="640"/>
    </location>
</feature>
<evidence type="ECO:0000256" key="14">
    <source>
        <dbReference type="ARBA" id="ARBA00023329"/>
    </source>
</evidence>
<dbReference type="Ensembl" id="ENSMMOT00000014036.1">
    <property type="protein sequence ID" value="ENSMMOP00000013813.1"/>
    <property type="gene ID" value="ENSMMOG00000010571.1"/>
</dbReference>
<evidence type="ECO:0000256" key="16">
    <source>
        <dbReference type="SAM" id="Phobius"/>
    </source>
</evidence>
<dbReference type="Gene3D" id="2.60.40.150">
    <property type="entry name" value="C2 domain"/>
    <property type="match status" value="3"/>
</dbReference>
<name>A0A3Q3WGE5_MOLML</name>
<keyword evidence="7" id="KW-0677">Repeat</keyword>
<keyword evidence="5 16" id="KW-0812">Transmembrane</keyword>
<dbReference type="GO" id="GO:0030672">
    <property type="term" value="C:synaptic vesicle membrane"/>
    <property type="evidence" value="ECO:0007669"/>
    <property type="project" value="UniProtKB-SubCell"/>
</dbReference>
<dbReference type="Proteomes" id="UP000261620">
    <property type="component" value="Unplaced"/>
</dbReference>
<evidence type="ECO:0000259" key="17">
    <source>
        <dbReference type="PROSITE" id="PS50004"/>
    </source>
</evidence>
<proteinExistence type="inferred from homology"/>
<feature type="domain" description="C2" evidence="17">
    <location>
        <begin position="303"/>
        <end position="424"/>
    </location>
</feature>
<dbReference type="PROSITE" id="PS50004">
    <property type="entry name" value="C2"/>
    <property type="match status" value="3"/>
</dbReference>
<reference evidence="18" key="2">
    <citation type="submission" date="2025-09" db="UniProtKB">
        <authorList>
            <consortium name="Ensembl"/>
        </authorList>
    </citation>
    <scope>IDENTIFICATION</scope>
</reference>
<dbReference type="CDD" id="cd04042">
    <property type="entry name" value="C2A_MCTP_PRT"/>
    <property type="match status" value="1"/>
</dbReference>
<evidence type="ECO:0000256" key="5">
    <source>
        <dbReference type="ARBA" id="ARBA00022692"/>
    </source>
</evidence>
<keyword evidence="14" id="KW-0968">Cytoplasmic vesicle</keyword>
<evidence type="ECO:0000256" key="10">
    <source>
        <dbReference type="ARBA" id="ARBA00022837"/>
    </source>
</evidence>
<comment type="subcellular location">
    <subcellularLocation>
        <location evidence="3">Cytoplasmic vesicle</location>
        <location evidence="3">Secretory vesicle</location>
        <location evidence="3">Synaptic vesicle membrane</location>
        <topology evidence="3">Multi-pass membrane protein</topology>
    </subcellularLocation>
    <subcellularLocation>
        <location evidence="2">Endoplasmic reticulum membrane</location>
    </subcellularLocation>
    <subcellularLocation>
        <location evidence="1">Recycling endosome</location>
    </subcellularLocation>
</comment>
<organism evidence="18 19">
    <name type="scientific">Mola mola</name>
    <name type="common">Ocean sunfish</name>
    <name type="synonym">Tetraodon mola</name>
    <dbReference type="NCBI Taxonomy" id="94237"/>
    <lineage>
        <taxon>Eukaryota</taxon>
        <taxon>Metazoa</taxon>
        <taxon>Chordata</taxon>
        <taxon>Craniata</taxon>
        <taxon>Vertebrata</taxon>
        <taxon>Euteleostomi</taxon>
        <taxon>Actinopterygii</taxon>
        <taxon>Neopterygii</taxon>
        <taxon>Teleostei</taxon>
        <taxon>Neoteleostei</taxon>
        <taxon>Acanthomorphata</taxon>
        <taxon>Eupercaria</taxon>
        <taxon>Tetraodontiformes</taxon>
        <taxon>Molidae</taxon>
        <taxon>Mola</taxon>
    </lineage>
</organism>
<evidence type="ECO:0000256" key="15">
    <source>
        <dbReference type="ARBA" id="ARBA00074931"/>
    </source>
</evidence>
<evidence type="ECO:0000256" key="6">
    <source>
        <dbReference type="ARBA" id="ARBA00022723"/>
    </source>
</evidence>
<feature type="domain" description="C2" evidence="17">
    <location>
        <begin position="1"/>
        <end position="101"/>
    </location>
</feature>
<dbReference type="STRING" id="94237.ENSMMOP00000013813"/>
<dbReference type="GO" id="GO:0005789">
    <property type="term" value="C:endoplasmic reticulum membrane"/>
    <property type="evidence" value="ECO:0007669"/>
    <property type="project" value="UniProtKB-SubCell"/>
</dbReference>
<dbReference type="AlphaFoldDB" id="A0A3Q3WGE5"/>
<dbReference type="FunFam" id="2.60.40.150:FF:000019">
    <property type="entry name" value="Multiple C2 and transmembrane domain-containing protein 2 isoform 1"/>
    <property type="match status" value="1"/>
</dbReference>
<keyword evidence="19" id="KW-1185">Reference proteome</keyword>
<dbReference type="GO" id="GO:0055037">
    <property type="term" value="C:recycling endosome"/>
    <property type="evidence" value="ECO:0007669"/>
    <property type="project" value="UniProtKB-SubCell"/>
</dbReference>
<dbReference type="InterPro" id="IPR000008">
    <property type="entry name" value="C2_dom"/>
</dbReference>
<keyword evidence="8" id="KW-0967">Endosome</keyword>
<evidence type="ECO:0000256" key="3">
    <source>
        <dbReference type="ARBA" id="ARBA00004644"/>
    </source>
</evidence>
<feature type="transmembrane region" description="Helical" evidence="16">
    <location>
        <begin position="511"/>
        <end position="539"/>
    </location>
</feature>
<evidence type="ECO:0000313" key="19">
    <source>
        <dbReference type="Proteomes" id="UP000261620"/>
    </source>
</evidence>
<evidence type="ECO:0000256" key="13">
    <source>
        <dbReference type="ARBA" id="ARBA00023136"/>
    </source>
</evidence>
<keyword evidence="12" id="KW-0770">Synapse</keyword>
<dbReference type="SUPFAM" id="SSF49562">
    <property type="entry name" value="C2 domain (Calcium/lipid-binding domain, CaLB)"/>
    <property type="match status" value="3"/>
</dbReference>
<dbReference type="OMA" id="ASNVMQM"/>
<evidence type="ECO:0000313" key="18">
    <source>
        <dbReference type="Ensembl" id="ENSMMOP00000013813.1"/>
    </source>
</evidence>
<dbReference type="PANTHER" id="PTHR45911">
    <property type="entry name" value="C2 DOMAIN-CONTAINING PROTEIN"/>
    <property type="match status" value="1"/>
</dbReference>
<dbReference type="InterPro" id="IPR035892">
    <property type="entry name" value="C2_domain_sf"/>
</dbReference>
<evidence type="ECO:0000256" key="11">
    <source>
        <dbReference type="ARBA" id="ARBA00022989"/>
    </source>
</evidence>
<dbReference type="FunFam" id="2.60.40.150:FF:000068">
    <property type="entry name" value="multiple C2 and transmembrane domain-containing protein 1 isoform X2"/>
    <property type="match status" value="1"/>
</dbReference>
<reference evidence="18" key="1">
    <citation type="submission" date="2025-08" db="UniProtKB">
        <authorList>
            <consortium name="Ensembl"/>
        </authorList>
    </citation>
    <scope>IDENTIFICATION</scope>
</reference>
<evidence type="ECO:0000256" key="4">
    <source>
        <dbReference type="ARBA" id="ARBA00007923"/>
    </source>
</evidence>
<dbReference type="PANTHER" id="PTHR45911:SF3">
    <property type="entry name" value="DYSFERLIN-RELATED"/>
    <property type="match status" value="1"/>
</dbReference>
<dbReference type="FunFam" id="2.60.40.150:FF:000050">
    <property type="entry name" value="Multiple C2 and transmembrane domain containing 1"/>
    <property type="match status" value="1"/>
</dbReference>
<dbReference type="CDD" id="cd08377">
    <property type="entry name" value="C2C_MCTP_PRT"/>
    <property type="match status" value="1"/>
</dbReference>
<keyword evidence="6" id="KW-0479">Metal-binding</keyword>
<accession>A0A3Q3WGE5</accession>
<dbReference type="GO" id="GO:0005509">
    <property type="term" value="F:calcium ion binding"/>
    <property type="evidence" value="ECO:0007669"/>
    <property type="project" value="TreeGrafter"/>
</dbReference>
<evidence type="ECO:0000256" key="12">
    <source>
        <dbReference type="ARBA" id="ARBA00023018"/>
    </source>
</evidence>
<evidence type="ECO:0000256" key="1">
    <source>
        <dbReference type="ARBA" id="ARBA00004172"/>
    </source>
</evidence>
<dbReference type="Pfam" id="PF00168">
    <property type="entry name" value="C2"/>
    <property type="match status" value="3"/>
</dbReference>